<name>A0AA86PNZ3_9EUKA</name>
<evidence type="ECO:0000313" key="3">
    <source>
        <dbReference type="Proteomes" id="UP001642409"/>
    </source>
</evidence>
<reference evidence="1" key="1">
    <citation type="submission" date="2023-06" db="EMBL/GenBank/DDBJ databases">
        <authorList>
            <person name="Kurt Z."/>
        </authorList>
    </citation>
    <scope>NUCLEOTIDE SEQUENCE</scope>
</reference>
<comment type="caution">
    <text evidence="1">The sequence shown here is derived from an EMBL/GenBank/DDBJ whole genome shotgun (WGS) entry which is preliminary data.</text>
</comment>
<dbReference type="Proteomes" id="UP001642409">
    <property type="component" value="Unassembled WGS sequence"/>
</dbReference>
<evidence type="ECO:0000313" key="2">
    <source>
        <dbReference type="EMBL" id="CAL5990621.1"/>
    </source>
</evidence>
<reference evidence="2 3" key="2">
    <citation type="submission" date="2024-07" db="EMBL/GenBank/DDBJ databases">
        <authorList>
            <person name="Akdeniz Z."/>
        </authorList>
    </citation>
    <scope>NUCLEOTIDE SEQUENCE [LARGE SCALE GENOMIC DNA]</scope>
</reference>
<organism evidence="1">
    <name type="scientific">Hexamita inflata</name>
    <dbReference type="NCBI Taxonomy" id="28002"/>
    <lineage>
        <taxon>Eukaryota</taxon>
        <taxon>Metamonada</taxon>
        <taxon>Diplomonadida</taxon>
        <taxon>Hexamitidae</taxon>
        <taxon>Hexamitinae</taxon>
        <taxon>Hexamita</taxon>
    </lineage>
</organism>
<dbReference type="EMBL" id="CAXDID020000025">
    <property type="protein sequence ID" value="CAL5990621.1"/>
    <property type="molecule type" value="Genomic_DNA"/>
</dbReference>
<gene>
    <name evidence="2" type="ORF">HINF_LOCUS11453</name>
    <name evidence="1" type="ORF">HINF_LOCUS25959</name>
</gene>
<accession>A0AA86PNZ3</accession>
<dbReference type="AlphaFoldDB" id="A0AA86PNZ3"/>
<protein>
    <submittedName>
        <fullName evidence="2">Hypothetical_protein</fullName>
    </submittedName>
</protein>
<evidence type="ECO:0000313" key="1">
    <source>
        <dbReference type="EMBL" id="CAI9938314.1"/>
    </source>
</evidence>
<dbReference type="EMBL" id="CATOUU010000654">
    <property type="protein sequence ID" value="CAI9938314.1"/>
    <property type="molecule type" value="Genomic_DNA"/>
</dbReference>
<sequence>MSCSLSKQNICNEILKYGGTYGDDRAIPLVFRYNDCVREIHEYVNNIPARDYFFLSKLCCININFNQCKLNVKQIQKIWNVRNIMNGQLKENKDQNRVKLTIQMQQGEYRSFYLLLAKMKNVENRKNERLTNDRSTKNQIIKHNRYYNVKYIKIC</sequence>
<keyword evidence="3" id="KW-1185">Reference proteome</keyword>
<proteinExistence type="predicted"/>